<evidence type="ECO:0000313" key="8">
    <source>
        <dbReference type="EMBL" id="APZ05976.1"/>
    </source>
</evidence>
<dbReference type="FunFam" id="2.40.50.140:FF:000011">
    <property type="entry name" value="30S ribosomal protein S1"/>
    <property type="match status" value="1"/>
</dbReference>
<dbReference type="InterPro" id="IPR012340">
    <property type="entry name" value="NA-bd_OB-fold"/>
</dbReference>
<evidence type="ECO:0000256" key="3">
    <source>
        <dbReference type="ARBA" id="ARBA00022884"/>
    </source>
</evidence>
<dbReference type="CDD" id="cd05690">
    <property type="entry name" value="S1_RPS1_repeat_ec5"/>
    <property type="match status" value="1"/>
</dbReference>
<dbReference type="EMBL" id="CP019445">
    <property type="protein sequence ID" value="APZ05976.1"/>
    <property type="molecule type" value="Genomic_DNA"/>
</dbReference>
<dbReference type="PANTHER" id="PTHR10724:SF7">
    <property type="entry name" value="SMALL RIBOSOMAL SUBUNIT PROTEIN BS1C"/>
    <property type="match status" value="1"/>
</dbReference>
<dbReference type="FunFam" id="2.40.50.140:FF:000017">
    <property type="entry name" value="30S ribosomal protein S1"/>
    <property type="match status" value="1"/>
</dbReference>
<evidence type="ECO:0000256" key="1">
    <source>
        <dbReference type="ARBA" id="ARBA00006767"/>
    </source>
</evidence>
<dbReference type="GO" id="GO:0006412">
    <property type="term" value="P:translation"/>
    <property type="evidence" value="ECO:0007669"/>
    <property type="project" value="InterPro"/>
</dbReference>
<dbReference type="Pfam" id="PF00575">
    <property type="entry name" value="S1"/>
    <property type="match status" value="6"/>
</dbReference>
<dbReference type="SMART" id="SM00316">
    <property type="entry name" value="S1"/>
    <property type="match status" value="6"/>
</dbReference>
<dbReference type="InterPro" id="IPR050437">
    <property type="entry name" value="Ribos_protein_bS1-like"/>
</dbReference>
<protein>
    <recommendedName>
        <fullName evidence="6">30S ribosomal protein S1</fullName>
    </recommendedName>
</protein>
<feature type="domain" description="S1 motif" evidence="7">
    <location>
        <begin position="277"/>
        <end position="347"/>
    </location>
</feature>
<dbReference type="SUPFAM" id="SSF50249">
    <property type="entry name" value="Nucleic acid-binding proteins"/>
    <property type="match status" value="6"/>
</dbReference>
<dbReference type="GO" id="GO:0003735">
    <property type="term" value="F:structural constituent of ribosome"/>
    <property type="evidence" value="ECO:0007669"/>
    <property type="project" value="InterPro"/>
</dbReference>
<evidence type="ECO:0000256" key="6">
    <source>
        <dbReference type="PIRNR" id="PIRNR002111"/>
    </source>
</evidence>
<dbReference type="FunFam" id="2.40.50.140:FF:000036">
    <property type="entry name" value="30S ribosomal protein S1"/>
    <property type="match status" value="1"/>
</dbReference>
<gene>
    <name evidence="8" type="ORF">BWI95_13430</name>
</gene>
<dbReference type="RefSeq" id="WP_023481457.1">
    <property type="nucleotide sequence ID" value="NZ_CP019445.1"/>
</dbReference>
<dbReference type="CDD" id="cd05691">
    <property type="entry name" value="S1_RPS1_repeat_ec6"/>
    <property type="match status" value="1"/>
</dbReference>
<keyword evidence="4 6" id="KW-0689">Ribosomal protein</keyword>
<name>A0A807LHA0_9ENTR</name>
<dbReference type="GO" id="GO:0003729">
    <property type="term" value="F:mRNA binding"/>
    <property type="evidence" value="ECO:0007669"/>
    <property type="project" value="TreeGrafter"/>
</dbReference>
<dbReference type="CDD" id="cd05687">
    <property type="entry name" value="S1_RPS1_repeat_ec1_hs1"/>
    <property type="match status" value="1"/>
</dbReference>
<keyword evidence="5 6" id="KW-0687">Ribonucleoprotein</keyword>
<dbReference type="InterPro" id="IPR000110">
    <property type="entry name" value="Ribosomal_bS1"/>
</dbReference>
<evidence type="ECO:0000256" key="4">
    <source>
        <dbReference type="ARBA" id="ARBA00022980"/>
    </source>
</evidence>
<evidence type="ECO:0000256" key="2">
    <source>
        <dbReference type="ARBA" id="ARBA00022737"/>
    </source>
</evidence>
<dbReference type="NCBIfam" id="TIGR00717">
    <property type="entry name" value="rpsA"/>
    <property type="match status" value="1"/>
</dbReference>
<sequence length="557" mass="61191">MTESFAQLFEESLKEIETRPGSIVRGVVVAIDKDIVLVDAGLKSESAIPAEQFKNAQGELEIQVGDEVDVALDAVEDGFGETLLSREKAKRHEAWITLEKAYEDAETVTGVINGKVKGGFTVELNGIRAFLPGSLVDVRPVRDTLHLEGKELEFKVIKLDQKRNNVVVSRRAVIESENSAERDQLLENLQEGMEVKGIVKNLTDYGAFVDLGGVDGLLHITDMAWKRVKHPSEIVNVGDEITVKVLKFDRERTRVSLGLKQLGEDPWVAIAKRYPEGTKLTGRVTNLTDYGCFVEIEEGVEGLVHVSEMDWTNKNIHPSKVVNVGDVVEVMVLDIDEERRRISLGLKQCKSNPWQQFAETHNKGDRVEGKIKSITDFGIFIGLDGGIDGLVHLSDISWNVAGEEAVREYKKGDEIAAVVLQVDAERERISLGVKQLAEDPFNNYVALNKKGAIVNGKVTAVDAKGATVELADGVEGYLRASEASRDRVEDATLVLNVGDDVEAKFTGVDRKNRVVSLSVRAKDEADEKDAIASVNNKQEEGNFSNAMAEAFKAAKGE</sequence>
<comment type="similarity">
    <text evidence="1 6">Belongs to the bacterial ribosomal protein bS1 family.</text>
</comment>
<keyword evidence="2" id="KW-0677">Repeat</keyword>
<evidence type="ECO:0000256" key="5">
    <source>
        <dbReference type="ARBA" id="ARBA00023274"/>
    </source>
</evidence>
<dbReference type="GeneID" id="77484399"/>
<dbReference type="InterPro" id="IPR003029">
    <property type="entry name" value="S1_domain"/>
</dbReference>
<dbReference type="InterPro" id="IPR035104">
    <property type="entry name" value="Ribosomal_protein_S1-like"/>
</dbReference>
<dbReference type="FunFam" id="2.40.50.140:FF:000021">
    <property type="entry name" value="30S ribosomal protein S1"/>
    <property type="match status" value="1"/>
</dbReference>
<feature type="domain" description="S1 motif" evidence="7">
    <location>
        <begin position="451"/>
        <end position="520"/>
    </location>
</feature>
<dbReference type="Gene3D" id="2.40.50.140">
    <property type="entry name" value="Nucleic acid-binding proteins"/>
    <property type="match status" value="6"/>
</dbReference>
<dbReference type="CDD" id="cd05688">
    <property type="entry name" value="S1_RPS1_repeat_ec3"/>
    <property type="match status" value="1"/>
</dbReference>
<dbReference type="PROSITE" id="PS50889">
    <property type="entry name" value="S4"/>
    <property type="match status" value="1"/>
</dbReference>
<dbReference type="PROSITE" id="PS50126">
    <property type="entry name" value="S1"/>
    <property type="match status" value="6"/>
</dbReference>
<dbReference type="NCBIfam" id="NF004954">
    <property type="entry name" value="PRK06299.1-4"/>
    <property type="match status" value="1"/>
</dbReference>
<keyword evidence="3 6" id="KW-0694">RNA-binding</keyword>
<feature type="domain" description="S1 motif" evidence="7">
    <location>
        <begin position="364"/>
        <end position="434"/>
    </location>
</feature>
<dbReference type="PRINTS" id="PR00681">
    <property type="entry name" value="RIBOSOMALS1"/>
</dbReference>
<evidence type="ECO:0000259" key="7">
    <source>
        <dbReference type="PROSITE" id="PS50126"/>
    </source>
</evidence>
<evidence type="ECO:0000313" key="9">
    <source>
        <dbReference type="Proteomes" id="UP000187148"/>
    </source>
</evidence>
<feature type="domain" description="S1 motif" evidence="7">
    <location>
        <begin position="192"/>
        <end position="260"/>
    </location>
</feature>
<dbReference type="AlphaFoldDB" id="A0A807LHA0"/>
<dbReference type="PANTHER" id="PTHR10724">
    <property type="entry name" value="30S RIBOSOMAL PROTEIN S1"/>
    <property type="match status" value="1"/>
</dbReference>
<dbReference type="NCBIfam" id="NF004952">
    <property type="entry name" value="PRK06299.1-2"/>
    <property type="match status" value="1"/>
</dbReference>
<feature type="domain" description="S1 motif" evidence="7">
    <location>
        <begin position="105"/>
        <end position="171"/>
    </location>
</feature>
<comment type="function">
    <text evidence="6">Binds mRNA; thus facilitating recognition of the initiation point. It is needed to translate mRNA with a short Shine-Dalgarno (SD) purine-rich sequence.</text>
</comment>
<feature type="domain" description="S1 motif" evidence="7">
    <location>
        <begin position="21"/>
        <end position="87"/>
    </location>
</feature>
<dbReference type="Proteomes" id="UP000187148">
    <property type="component" value="Chromosome"/>
</dbReference>
<accession>A0A807LHA0</accession>
<dbReference type="FunFam" id="2.40.50.140:FF:000018">
    <property type="entry name" value="30S ribosomal protein S1"/>
    <property type="match status" value="1"/>
</dbReference>
<dbReference type="GO" id="GO:0022627">
    <property type="term" value="C:cytosolic small ribosomal subunit"/>
    <property type="evidence" value="ECO:0007669"/>
    <property type="project" value="TreeGrafter"/>
</dbReference>
<dbReference type="PIRSF" id="PIRSF002111">
    <property type="entry name" value="RpsA"/>
    <property type="match status" value="1"/>
</dbReference>
<dbReference type="FunFam" id="2.40.50.140:FF:000016">
    <property type="entry name" value="30S ribosomal protein S1"/>
    <property type="match status" value="1"/>
</dbReference>
<organism evidence="8 9">
    <name type="scientific">Kosakonia cowanii JCM 10956 = DSM 18146</name>
    <dbReference type="NCBI Taxonomy" id="1300165"/>
    <lineage>
        <taxon>Bacteria</taxon>
        <taxon>Pseudomonadati</taxon>
        <taxon>Pseudomonadota</taxon>
        <taxon>Gammaproteobacteria</taxon>
        <taxon>Enterobacterales</taxon>
        <taxon>Enterobacteriaceae</taxon>
        <taxon>Kosakonia</taxon>
    </lineage>
</organism>
<reference evidence="8 9" key="1">
    <citation type="submission" date="2017-01" db="EMBL/GenBank/DDBJ databases">
        <authorList>
            <person name="Cao J.-M."/>
        </authorList>
    </citation>
    <scope>NUCLEOTIDE SEQUENCE [LARGE SCALE GENOMIC DNA]</scope>
    <source>
        <strain evidence="8 9">888-76</strain>
    </source>
</reference>
<dbReference type="KEGG" id="kco:BWI95_13430"/>
<keyword evidence="9" id="KW-1185">Reference proteome</keyword>
<proteinExistence type="inferred from homology"/>
<dbReference type="CDD" id="cd04465">
    <property type="entry name" value="S1_RPS1_repeat_ec2_hs2"/>
    <property type="match status" value="1"/>
</dbReference>
<dbReference type="NCBIfam" id="NF004951">
    <property type="entry name" value="PRK06299.1-1"/>
    <property type="match status" value="1"/>
</dbReference>